<name>A0AAW9WH51_9FIRM</name>
<evidence type="ECO:0000256" key="9">
    <source>
        <dbReference type="RuleBase" id="RU003923"/>
    </source>
</evidence>
<dbReference type="InterPro" id="IPR042094">
    <property type="entry name" value="T2SS_GspF_sf"/>
</dbReference>
<evidence type="ECO:0000256" key="4">
    <source>
        <dbReference type="ARBA" id="ARBA00022475"/>
    </source>
</evidence>
<evidence type="ECO:0000256" key="10">
    <source>
        <dbReference type="SAM" id="Phobius"/>
    </source>
</evidence>
<feature type="domain" description="Type II secretion system protein GspF" evidence="11">
    <location>
        <begin position="82"/>
        <end position="205"/>
    </location>
</feature>
<sequence>MGISCWPGIWDFYGERKEDPVADYEYTAKSINGRRMKGKIQAQDRDQAWIKIRGMGLYPVKLKEERGRVRKRPFSCGLLARFMSEMAVMLNSGIPLAQALNLISVRESRKDLKEIYGKLYHMILHGMDLSQAMEMQDGVFPPVLIGMVRAGEAGGSLADAFGKMAEYFEKEDETRKKVGTAMIYPAFLFLTVAVVVILLFTTVLPSFFELFESMEKIPVSTQVLMAVSIGLQNHFTEIAAAVGCAAAILAGIFTRHGAAVWRDKMILHIPCIGTLLKMVMAGRFARTFSFLYGGGVPFINALELTADALGSRYMKKRLCQVMEDVKNGMLLSDSLAQIRELCPEFIHSVYIGEESGNLEAMLKRTADSFEIRSETAIKRLLSLLEPTMIIIMAVIIGYLMLSVMVPIYQYYQSIG</sequence>
<dbReference type="FunFam" id="1.20.81.30:FF:000001">
    <property type="entry name" value="Type II secretion system protein F"/>
    <property type="match status" value="1"/>
</dbReference>
<evidence type="ECO:0000259" key="11">
    <source>
        <dbReference type="Pfam" id="PF00482"/>
    </source>
</evidence>
<feature type="transmembrane region" description="Helical" evidence="10">
    <location>
        <begin position="234"/>
        <end position="253"/>
    </location>
</feature>
<keyword evidence="7 10" id="KW-1133">Transmembrane helix</keyword>
<evidence type="ECO:0000256" key="8">
    <source>
        <dbReference type="ARBA" id="ARBA00023136"/>
    </source>
</evidence>
<keyword evidence="6 9" id="KW-0812">Transmembrane</keyword>
<dbReference type="PROSITE" id="PS00874">
    <property type="entry name" value="T2SP_F"/>
    <property type="match status" value="1"/>
</dbReference>
<gene>
    <name evidence="12" type="ORF">GNE07_12840</name>
</gene>
<reference evidence="12 13" key="1">
    <citation type="submission" date="2019-09" db="EMBL/GenBank/DDBJ databases">
        <title>Draft genome sequencing of Hungatella hathewayi 123Y-2.</title>
        <authorList>
            <person name="Lv Q."/>
            <person name="Li S."/>
        </authorList>
    </citation>
    <scope>NUCLEOTIDE SEQUENCE [LARGE SCALE GENOMIC DNA]</scope>
    <source>
        <strain evidence="12 13">123Y-2</strain>
    </source>
</reference>
<evidence type="ECO:0000256" key="2">
    <source>
        <dbReference type="ARBA" id="ARBA00005745"/>
    </source>
</evidence>
<dbReference type="Gene3D" id="1.20.81.30">
    <property type="entry name" value="Type II secretion system (T2SS), domain F"/>
    <property type="match status" value="2"/>
</dbReference>
<evidence type="ECO:0000256" key="6">
    <source>
        <dbReference type="ARBA" id="ARBA00022692"/>
    </source>
</evidence>
<evidence type="ECO:0000256" key="7">
    <source>
        <dbReference type="ARBA" id="ARBA00022989"/>
    </source>
</evidence>
<keyword evidence="5" id="KW-0997">Cell inner membrane</keyword>
<feature type="transmembrane region" description="Helical" evidence="10">
    <location>
        <begin position="183"/>
        <end position="208"/>
    </location>
</feature>
<keyword evidence="4" id="KW-1003">Cell membrane</keyword>
<feature type="transmembrane region" description="Helical" evidence="10">
    <location>
        <begin position="265"/>
        <end position="284"/>
    </location>
</feature>
<proteinExistence type="inferred from homology"/>
<dbReference type="AlphaFoldDB" id="A0AAW9WH51"/>
<evidence type="ECO:0000256" key="1">
    <source>
        <dbReference type="ARBA" id="ARBA00004429"/>
    </source>
</evidence>
<dbReference type="InterPro" id="IPR018076">
    <property type="entry name" value="T2SS_GspF_dom"/>
</dbReference>
<accession>A0AAW9WH51</accession>
<evidence type="ECO:0000313" key="12">
    <source>
        <dbReference type="EMBL" id="MUB63939.1"/>
    </source>
</evidence>
<dbReference type="EMBL" id="WNME01000007">
    <property type="protein sequence ID" value="MUB63939.1"/>
    <property type="molecule type" value="Genomic_DNA"/>
</dbReference>
<dbReference type="InterPro" id="IPR001992">
    <property type="entry name" value="T2SS_GspF/T4SS_PilC_CS"/>
</dbReference>
<dbReference type="PANTHER" id="PTHR30012">
    <property type="entry name" value="GENERAL SECRETION PATHWAY PROTEIN"/>
    <property type="match status" value="1"/>
</dbReference>
<dbReference type="PRINTS" id="PR00812">
    <property type="entry name" value="BCTERIALGSPF"/>
</dbReference>
<evidence type="ECO:0000256" key="3">
    <source>
        <dbReference type="ARBA" id="ARBA00022448"/>
    </source>
</evidence>
<dbReference type="Proteomes" id="UP000434223">
    <property type="component" value="Unassembled WGS sequence"/>
</dbReference>
<evidence type="ECO:0000256" key="5">
    <source>
        <dbReference type="ARBA" id="ARBA00022519"/>
    </source>
</evidence>
<feature type="transmembrane region" description="Helical" evidence="10">
    <location>
        <begin position="388"/>
        <end position="411"/>
    </location>
</feature>
<dbReference type="GO" id="GO:0005886">
    <property type="term" value="C:plasma membrane"/>
    <property type="evidence" value="ECO:0007669"/>
    <property type="project" value="UniProtKB-SubCell"/>
</dbReference>
<organism evidence="12 13">
    <name type="scientific">Hungatella hathewayi</name>
    <dbReference type="NCBI Taxonomy" id="154046"/>
    <lineage>
        <taxon>Bacteria</taxon>
        <taxon>Bacillati</taxon>
        <taxon>Bacillota</taxon>
        <taxon>Clostridia</taxon>
        <taxon>Lachnospirales</taxon>
        <taxon>Lachnospiraceae</taxon>
        <taxon>Hungatella</taxon>
    </lineage>
</organism>
<protein>
    <submittedName>
        <fullName evidence="12">Type II secretion system F family protein</fullName>
    </submittedName>
</protein>
<feature type="domain" description="Type II secretion system protein GspF" evidence="11">
    <location>
        <begin position="284"/>
        <end position="406"/>
    </location>
</feature>
<evidence type="ECO:0000313" key="13">
    <source>
        <dbReference type="Proteomes" id="UP000434223"/>
    </source>
</evidence>
<dbReference type="Pfam" id="PF00482">
    <property type="entry name" value="T2SSF"/>
    <property type="match status" value="2"/>
</dbReference>
<comment type="caution">
    <text evidence="12">The sequence shown here is derived from an EMBL/GenBank/DDBJ whole genome shotgun (WGS) entry which is preliminary data.</text>
</comment>
<keyword evidence="8 10" id="KW-0472">Membrane</keyword>
<comment type="similarity">
    <text evidence="2 9">Belongs to the GSP F family.</text>
</comment>
<keyword evidence="3 9" id="KW-0813">Transport</keyword>
<dbReference type="GO" id="GO:0009306">
    <property type="term" value="P:protein secretion"/>
    <property type="evidence" value="ECO:0007669"/>
    <property type="project" value="InterPro"/>
</dbReference>
<dbReference type="InterPro" id="IPR003004">
    <property type="entry name" value="GspF/PilC"/>
</dbReference>
<comment type="subcellular location">
    <subcellularLocation>
        <location evidence="1">Cell inner membrane</location>
        <topology evidence="1">Multi-pass membrane protein</topology>
    </subcellularLocation>
    <subcellularLocation>
        <location evidence="9">Cell membrane</location>
        <topology evidence="9">Multi-pass membrane protein</topology>
    </subcellularLocation>
</comment>
<dbReference type="PANTHER" id="PTHR30012:SF0">
    <property type="entry name" value="TYPE II SECRETION SYSTEM PROTEIN F-RELATED"/>
    <property type="match status" value="1"/>
</dbReference>